<organism evidence="2 3">
    <name type="scientific">Austropuccinia psidii MF-1</name>
    <dbReference type="NCBI Taxonomy" id="1389203"/>
    <lineage>
        <taxon>Eukaryota</taxon>
        <taxon>Fungi</taxon>
        <taxon>Dikarya</taxon>
        <taxon>Basidiomycota</taxon>
        <taxon>Pucciniomycotina</taxon>
        <taxon>Pucciniomycetes</taxon>
        <taxon>Pucciniales</taxon>
        <taxon>Sphaerophragmiaceae</taxon>
        <taxon>Austropuccinia</taxon>
    </lineage>
</organism>
<sequence length="84" mass="9364">MNCVLFCFLLALVCQAAIAGKVDDLTEVVTKENHAGSIHPKNKSRDKLKIPERFIHQVKSEANIEAQEKKFLASSSFKDLEGFS</sequence>
<evidence type="ECO:0000256" key="1">
    <source>
        <dbReference type="SAM" id="SignalP"/>
    </source>
</evidence>
<evidence type="ECO:0000313" key="2">
    <source>
        <dbReference type="EMBL" id="MBW0546808.1"/>
    </source>
</evidence>
<comment type="caution">
    <text evidence="2">The sequence shown here is derived from an EMBL/GenBank/DDBJ whole genome shotgun (WGS) entry which is preliminary data.</text>
</comment>
<gene>
    <name evidence="2" type="ORF">O181_086523</name>
</gene>
<dbReference type="AlphaFoldDB" id="A0A9Q3FZF0"/>
<reference evidence="2" key="1">
    <citation type="submission" date="2021-03" db="EMBL/GenBank/DDBJ databases">
        <title>Draft genome sequence of rust myrtle Austropuccinia psidii MF-1, a brazilian biotype.</title>
        <authorList>
            <person name="Quecine M.C."/>
            <person name="Pachon D.M.R."/>
            <person name="Bonatelli M.L."/>
            <person name="Correr F.H."/>
            <person name="Franceschini L.M."/>
            <person name="Leite T.F."/>
            <person name="Margarido G.R.A."/>
            <person name="Almeida C.A."/>
            <person name="Ferrarezi J.A."/>
            <person name="Labate C.A."/>
        </authorList>
    </citation>
    <scope>NUCLEOTIDE SEQUENCE</scope>
    <source>
        <strain evidence="2">MF-1</strain>
    </source>
</reference>
<feature type="chain" id="PRO_5040140077" evidence="1">
    <location>
        <begin position="20"/>
        <end position="84"/>
    </location>
</feature>
<feature type="signal peptide" evidence="1">
    <location>
        <begin position="1"/>
        <end position="19"/>
    </location>
</feature>
<keyword evidence="3" id="KW-1185">Reference proteome</keyword>
<keyword evidence="1" id="KW-0732">Signal</keyword>
<dbReference type="Proteomes" id="UP000765509">
    <property type="component" value="Unassembled WGS sequence"/>
</dbReference>
<protein>
    <submittedName>
        <fullName evidence="2">Uncharacterized protein</fullName>
    </submittedName>
</protein>
<name>A0A9Q3FZF0_9BASI</name>
<dbReference type="EMBL" id="AVOT02051822">
    <property type="protein sequence ID" value="MBW0546808.1"/>
    <property type="molecule type" value="Genomic_DNA"/>
</dbReference>
<accession>A0A9Q3FZF0</accession>
<proteinExistence type="predicted"/>
<evidence type="ECO:0000313" key="3">
    <source>
        <dbReference type="Proteomes" id="UP000765509"/>
    </source>
</evidence>